<evidence type="ECO:0000313" key="2">
    <source>
        <dbReference type="EMBL" id="WXB11928.1"/>
    </source>
</evidence>
<accession>A0ABZ2LLY9</accession>
<proteinExistence type="predicted"/>
<evidence type="ECO:0000313" key="3">
    <source>
        <dbReference type="Proteomes" id="UP001370348"/>
    </source>
</evidence>
<reference evidence="2 3" key="1">
    <citation type="submission" date="2021-12" db="EMBL/GenBank/DDBJ databases">
        <title>Discovery of the Pendulisporaceae a myxobacterial family with distinct sporulation behavior and unique specialized metabolism.</title>
        <authorList>
            <person name="Garcia R."/>
            <person name="Popoff A."/>
            <person name="Bader C.D."/>
            <person name="Loehr J."/>
            <person name="Walesch S."/>
            <person name="Walt C."/>
            <person name="Boldt J."/>
            <person name="Bunk B."/>
            <person name="Haeckl F.J.F.P.J."/>
            <person name="Gunesch A.P."/>
            <person name="Birkelbach J."/>
            <person name="Nuebel U."/>
            <person name="Pietschmann T."/>
            <person name="Bach T."/>
            <person name="Mueller R."/>
        </authorList>
    </citation>
    <scope>NUCLEOTIDE SEQUENCE [LARGE SCALE GENOMIC DNA]</scope>
    <source>
        <strain evidence="2 3">MSr11954</strain>
    </source>
</reference>
<dbReference type="EMBL" id="CP089984">
    <property type="protein sequence ID" value="WXB11928.1"/>
    <property type="molecule type" value="Genomic_DNA"/>
</dbReference>
<sequence length="134" mass="14482">MKCATVENIVREAYRLLGDVEDVVSSSGRLGYGFTNEQASTLADVRIHLAQVKTALRRMERTADGSKPRIEDSIDRTTADEQTTALADIGQHIADVQATLRRIGSSPLTAADPGAPRSKATRREQDPKGSCATK</sequence>
<protein>
    <recommendedName>
        <fullName evidence="4">Transposase</fullName>
    </recommendedName>
</protein>
<dbReference type="RefSeq" id="WP_394821544.1">
    <property type="nucleotide sequence ID" value="NZ_CP089984.1"/>
</dbReference>
<gene>
    <name evidence="2" type="ORF">LZC94_29235</name>
</gene>
<organism evidence="2 3">
    <name type="scientific">Pendulispora albinea</name>
    <dbReference type="NCBI Taxonomy" id="2741071"/>
    <lineage>
        <taxon>Bacteria</taxon>
        <taxon>Pseudomonadati</taxon>
        <taxon>Myxococcota</taxon>
        <taxon>Myxococcia</taxon>
        <taxon>Myxococcales</taxon>
        <taxon>Sorangiineae</taxon>
        <taxon>Pendulisporaceae</taxon>
        <taxon>Pendulispora</taxon>
    </lineage>
</organism>
<evidence type="ECO:0000256" key="1">
    <source>
        <dbReference type="SAM" id="MobiDB-lite"/>
    </source>
</evidence>
<feature type="region of interest" description="Disordered" evidence="1">
    <location>
        <begin position="102"/>
        <end position="134"/>
    </location>
</feature>
<name>A0ABZ2LLY9_9BACT</name>
<dbReference type="Proteomes" id="UP001370348">
    <property type="component" value="Chromosome"/>
</dbReference>
<keyword evidence="3" id="KW-1185">Reference proteome</keyword>
<evidence type="ECO:0008006" key="4">
    <source>
        <dbReference type="Google" id="ProtNLM"/>
    </source>
</evidence>